<keyword evidence="6" id="KW-0255">Endonuclease</keyword>
<dbReference type="PANTHER" id="PTHR33050:SF7">
    <property type="entry name" value="RIBONUCLEASE H"/>
    <property type="match status" value="1"/>
</dbReference>
<dbReference type="InterPro" id="IPR041373">
    <property type="entry name" value="RT_RNaseH"/>
</dbReference>
<evidence type="ECO:0000256" key="8">
    <source>
        <dbReference type="ARBA" id="ARBA00022918"/>
    </source>
</evidence>
<evidence type="ECO:0000256" key="4">
    <source>
        <dbReference type="ARBA" id="ARBA00022695"/>
    </source>
</evidence>
<dbReference type="PANTHER" id="PTHR33050">
    <property type="entry name" value="REVERSE TRANSCRIPTASE DOMAIN-CONTAINING PROTEIN"/>
    <property type="match status" value="1"/>
</dbReference>
<accession>A0ABM5FXC1</accession>
<dbReference type="CDD" id="cd09275">
    <property type="entry name" value="RNase_HI_RT_DIRS1"/>
    <property type="match status" value="1"/>
</dbReference>
<dbReference type="Gene3D" id="3.30.70.270">
    <property type="match status" value="1"/>
</dbReference>
<evidence type="ECO:0000256" key="1">
    <source>
        <dbReference type="ARBA" id="ARBA00010879"/>
    </source>
</evidence>
<evidence type="ECO:0000256" key="2">
    <source>
        <dbReference type="ARBA" id="ARBA00012180"/>
    </source>
</evidence>
<keyword evidence="7" id="KW-0378">Hydrolase</keyword>
<evidence type="ECO:0000259" key="9">
    <source>
        <dbReference type="PROSITE" id="PS50878"/>
    </source>
</evidence>
<evidence type="ECO:0000313" key="11">
    <source>
        <dbReference type="RefSeq" id="XP_072850052.1"/>
    </source>
</evidence>
<feature type="domain" description="Reverse transcriptase" evidence="9">
    <location>
        <begin position="1"/>
        <end position="70"/>
    </location>
</feature>
<dbReference type="PROSITE" id="PS50878">
    <property type="entry name" value="RT_POL"/>
    <property type="match status" value="1"/>
</dbReference>
<dbReference type="SUPFAM" id="SSF56672">
    <property type="entry name" value="DNA/RNA polymerases"/>
    <property type="match status" value="1"/>
</dbReference>
<protein>
    <recommendedName>
        <fullName evidence="2">ribonuclease H</fullName>
        <ecNumber evidence="2">3.1.26.4</ecNumber>
    </recommendedName>
</protein>
<dbReference type="InterPro" id="IPR052055">
    <property type="entry name" value="Hepadnavirus_pol/RT"/>
</dbReference>
<evidence type="ECO:0000256" key="6">
    <source>
        <dbReference type="ARBA" id="ARBA00022759"/>
    </source>
</evidence>
<keyword evidence="4" id="KW-0548">Nucleotidyltransferase</keyword>
<dbReference type="GeneID" id="140705626"/>
<name>A0ABM5FXC1_9SAUR</name>
<dbReference type="InterPro" id="IPR043502">
    <property type="entry name" value="DNA/RNA_pol_sf"/>
</dbReference>
<keyword evidence="8" id="KW-0695">RNA-directed DNA polymerase</keyword>
<keyword evidence="10" id="KW-1185">Reference proteome</keyword>
<dbReference type="RefSeq" id="XP_072850052.1">
    <property type="nucleotide sequence ID" value="XM_072993951.1"/>
</dbReference>
<gene>
    <name evidence="11" type="primary">LOC140705626</name>
</gene>
<keyword evidence="3" id="KW-0808">Transferase</keyword>
<evidence type="ECO:0000256" key="7">
    <source>
        <dbReference type="ARBA" id="ARBA00022801"/>
    </source>
</evidence>
<organism evidence="10 11">
    <name type="scientific">Pogona vitticeps</name>
    <name type="common">central bearded dragon</name>
    <dbReference type="NCBI Taxonomy" id="103695"/>
    <lineage>
        <taxon>Eukaryota</taxon>
        <taxon>Metazoa</taxon>
        <taxon>Chordata</taxon>
        <taxon>Craniata</taxon>
        <taxon>Vertebrata</taxon>
        <taxon>Euteleostomi</taxon>
        <taxon>Lepidosauria</taxon>
        <taxon>Squamata</taxon>
        <taxon>Bifurcata</taxon>
        <taxon>Unidentata</taxon>
        <taxon>Episquamata</taxon>
        <taxon>Toxicofera</taxon>
        <taxon>Iguania</taxon>
        <taxon>Acrodonta</taxon>
        <taxon>Agamidae</taxon>
        <taxon>Amphibolurinae</taxon>
        <taxon>Pogona</taxon>
    </lineage>
</organism>
<sequence length="442" mass="50531">MAPVAAYLRLKGIHIYPYIDDWLLVSRSRRQALKDTRFVLQLLPRLGLTINLKKSHLSPSRVVHYIGARLDAAKARIFLPKERVQKILNAIKRFRPGARVTAKHAQHLLGLMASTTSTLAHARLKLRSLQSWLLTLFDPMTDSQRKRLLVTPELASQLQWWTYPPHIQVGRPFKPLQLTIQVTTDASPIGWGAHSAHHKIHGLWSPQEMNLHINHLEMLAVIKAFRAFLPIVQGRGVQVITDNTTTMHYINKQGGTRSQSLLYLTIHLWEWCYLHHVFPVAIHISTTANTLADRLSRLPYQTHEWELNPRVFLDLCHLWGYPAVDMFASQRNTKCTAYASRAGIGENSLGDAFMIQWNLGLLYAFPPFPLIQRTLVKLRQSHATAILIAPHWPRQTWFPTLTNMSTEFVKLPLTPDLLTQDAGTVLHPDVETLQLTAWRICP</sequence>
<dbReference type="Proteomes" id="UP001652642">
    <property type="component" value="Chromosome 3"/>
</dbReference>
<dbReference type="EC" id="3.1.26.4" evidence="2"/>
<dbReference type="InterPro" id="IPR000477">
    <property type="entry name" value="RT_dom"/>
</dbReference>
<evidence type="ECO:0000256" key="5">
    <source>
        <dbReference type="ARBA" id="ARBA00022722"/>
    </source>
</evidence>
<comment type="similarity">
    <text evidence="1">Belongs to the beta type-B retroviral polymerase family. HERV class-II K(HML-2) pol subfamily.</text>
</comment>
<proteinExistence type="inferred from homology"/>
<evidence type="ECO:0000313" key="10">
    <source>
        <dbReference type="Proteomes" id="UP001652642"/>
    </source>
</evidence>
<reference evidence="11" key="1">
    <citation type="submission" date="2025-08" db="UniProtKB">
        <authorList>
            <consortium name="RefSeq"/>
        </authorList>
    </citation>
    <scope>IDENTIFICATION</scope>
</reference>
<keyword evidence="5" id="KW-0540">Nuclease</keyword>
<dbReference type="InterPro" id="IPR043128">
    <property type="entry name" value="Rev_trsase/Diguanyl_cyclase"/>
</dbReference>
<evidence type="ECO:0000256" key="3">
    <source>
        <dbReference type="ARBA" id="ARBA00022679"/>
    </source>
</evidence>
<dbReference type="Pfam" id="PF17917">
    <property type="entry name" value="RT_RNaseH"/>
    <property type="match status" value="1"/>
</dbReference>